<dbReference type="Gene3D" id="3.30.1380.20">
    <property type="entry name" value="Trafficking protein particle complex subunit 3"/>
    <property type="match status" value="1"/>
</dbReference>
<dbReference type="InterPro" id="IPR024096">
    <property type="entry name" value="NO_sig/Golgi_transp_ligand-bd"/>
</dbReference>
<proteinExistence type="predicted"/>
<dbReference type="AlphaFoldDB" id="A0A4V1LG44"/>
<evidence type="ECO:0000313" key="1">
    <source>
        <dbReference type="EMBL" id="RXI98474.1"/>
    </source>
</evidence>
<comment type="caution">
    <text evidence="1">The sequence shown here is derived from an EMBL/GenBank/DDBJ whole genome shotgun (WGS) entry which is preliminary data.</text>
</comment>
<keyword evidence="2" id="KW-1185">Reference proteome</keyword>
<organism evidence="1 2">
    <name type="scientific">Anaerobacillus alkaliphilus</name>
    <dbReference type="NCBI Taxonomy" id="1548597"/>
    <lineage>
        <taxon>Bacteria</taxon>
        <taxon>Bacillati</taxon>
        <taxon>Bacillota</taxon>
        <taxon>Bacilli</taxon>
        <taxon>Bacillales</taxon>
        <taxon>Bacillaceae</taxon>
        <taxon>Anaerobacillus</taxon>
    </lineage>
</organism>
<sequence>MIFGQKKTTTIDETELQIPLFGYDLLREDVLPDLLGKEHNIILYWSGKSLARKYPVNSIEEIIGFFQRAGWGELTLLKEKKSELTFELTSSLFGQKKQIHRPLEAGFLAEQIQRIVGYMTETNEVQKKGHPTLIFHVKWDVYDESV</sequence>
<dbReference type="InterPro" id="IPR019642">
    <property type="entry name" value="DUF2507"/>
</dbReference>
<gene>
    <name evidence="1" type="ORF">DS745_19310</name>
</gene>
<dbReference type="SUPFAM" id="SSF111126">
    <property type="entry name" value="Ligand-binding domain in the NO signalling and Golgi transport"/>
    <property type="match status" value="1"/>
</dbReference>
<dbReference type="RefSeq" id="WP_129079827.1">
    <property type="nucleotide sequence ID" value="NZ_QOUX01000046.1"/>
</dbReference>
<dbReference type="Proteomes" id="UP000290649">
    <property type="component" value="Unassembled WGS sequence"/>
</dbReference>
<evidence type="ECO:0000313" key="2">
    <source>
        <dbReference type="Proteomes" id="UP000290649"/>
    </source>
</evidence>
<accession>A0A4V1LG44</accession>
<dbReference type="OrthoDB" id="2965348at2"/>
<name>A0A4V1LG44_9BACI</name>
<protein>
    <submittedName>
        <fullName evidence="1">DUF2507 domain-containing protein</fullName>
    </submittedName>
</protein>
<dbReference type="EMBL" id="QOUX01000046">
    <property type="protein sequence ID" value="RXI98474.1"/>
    <property type="molecule type" value="Genomic_DNA"/>
</dbReference>
<reference evidence="1 2" key="1">
    <citation type="journal article" date="2019" name="Int. J. Syst. Evol. Microbiol.">
        <title>Anaerobacillus alkaliphilus sp. nov., a novel alkaliphilic and moderately halophilic bacterium.</title>
        <authorList>
            <person name="Borsodi A.K."/>
            <person name="Aszalos J.M."/>
            <person name="Bihari P."/>
            <person name="Nagy I."/>
            <person name="Schumann P."/>
            <person name="Sproer C."/>
            <person name="Kovacs A.L."/>
            <person name="Boka K."/>
            <person name="Dobosy P."/>
            <person name="Ovari M."/>
            <person name="Szili-Kovacs T."/>
            <person name="Toth E."/>
        </authorList>
    </citation>
    <scope>NUCLEOTIDE SEQUENCE [LARGE SCALE GENOMIC DNA]</scope>
    <source>
        <strain evidence="1 2">B16-10</strain>
    </source>
</reference>
<dbReference type="Pfam" id="PF10702">
    <property type="entry name" value="DUF2507"/>
    <property type="match status" value="1"/>
</dbReference>